<feature type="compositionally biased region" description="Basic and acidic residues" evidence="1">
    <location>
        <begin position="713"/>
        <end position="722"/>
    </location>
</feature>
<proteinExistence type="predicted"/>
<dbReference type="GO" id="GO:0071944">
    <property type="term" value="C:cell periphery"/>
    <property type="evidence" value="ECO:0007669"/>
    <property type="project" value="TreeGrafter"/>
</dbReference>
<feature type="compositionally biased region" description="Low complexity" evidence="1">
    <location>
        <begin position="10"/>
        <end position="24"/>
    </location>
</feature>
<dbReference type="AlphaFoldDB" id="A0AAN7VW70"/>
<comment type="caution">
    <text evidence="3">The sequence shown here is derived from an EMBL/GenBank/DDBJ whole genome shotgun (WGS) entry which is preliminary data.</text>
</comment>
<feature type="compositionally biased region" description="Basic and acidic residues" evidence="1">
    <location>
        <begin position="752"/>
        <end position="764"/>
    </location>
</feature>
<feature type="compositionally biased region" description="Polar residues" evidence="1">
    <location>
        <begin position="263"/>
        <end position="275"/>
    </location>
</feature>
<feature type="compositionally biased region" description="Basic and acidic residues" evidence="1">
    <location>
        <begin position="244"/>
        <end position="254"/>
    </location>
</feature>
<dbReference type="PANTHER" id="PTHR18063">
    <property type="entry name" value="NF-E2 INDUCIBLE PROTEIN"/>
    <property type="match status" value="1"/>
</dbReference>
<sequence>MVTRKPVGPPLSTSPSKLTSNTNPLPYPTTPTAHPRSPGFTELDRAKTIHSAKSVYSPDLNTSPAFDLIDMNEARQRPQRRDSDVSSHGTWDSDDDGERHTPEEDARTLDIPRPLRISKSQQDIQKQQASGMQDELPAILKPGPVGGSRMPMPQRKSTEGMRYEEEAQGNPWASNTMAAAGSSPPVNNNPYRQQPQHSQAPDTSQNVWRSMPPANAPPAPPAELSTAPKTPADELSELSLGERQPQRPEPRPFETAEILAVPQQRSTSLLDSSETPGLGSSLPTSNPWRTPSQERAQQEHGSIPIMPPAVVTTQQYYSPPPGPPPKGVPSTSLIDHDDQPSYPAPSAPVQAAPVPISTAQSPPRAPDATPETPGNRAKEQRSEHYQIKHVNWYGASKSNMRRSPILTQNANGPCPLLALVNALILTTPQNMDTALFETLRTREQVSLGLLLDAVFDELMSGRRGDTAQELPDVGELYAFLLALHTGMNVNPCFVTPANAPRGSLDVSPSEKRGLHPAERAQTKAGCFEETKEMRLYSTFNVPLIHGWTPPSGTPAYAAFERCAQTFEEAQNMQFLEPELEAKLREEGLAPEEQQTLQDIQTMRHFLSTWSTQLTDYGLETISSTMRPGQTAILFRNDHFSTIYKEPKHGALMTLVTDAGYGSHDEIVWESLVDVNGAASEMFSGDFRVVSHGQDVGFSQNSSAGGDEGWETVPSRRKEREPQDVAPPLPGPRPQHSASSSADHGVGVQAPSQDRRASEQQDHDLALALQLQEEEEDQQRQADQRRRREQELSERFLSQSSPVDGPRPPIPPRRSNNNTNPRNSSAPAGRPAVNRPAAASSDPDAPPTYEQSRTDRPYRPAGATAQQGMQQGNPLSALNALRTQQGTSGGPPVSPRRQSQLPNGNRRLNAMPGTYGSGSSPQQQQQQQQPGGPGRNNQAAGIREAEDKCVIM</sequence>
<accession>A0AAN7VW70</accession>
<feature type="compositionally biased region" description="Pro residues" evidence="1">
    <location>
        <begin position="318"/>
        <end position="327"/>
    </location>
</feature>
<feature type="compositionally biased region" description="Low complexity" evidence="1">
    <location>
        <begin position="916"/>
        <end position="929"/>
    </location>
</feature>
<feature type="region of interest" description="Disordered" evidence="1">
    <location>
        <begin position="697"/>
        <end position="951"/>
    </location>
</feature>
<evidence type="ECO:0000313" key="3">
    <source>
        <dbReference type="EMBL" id="KAK5690766.1"/>
    </source>
</evidence>
<feature type="compositionally biased region" description="Basic and acidic residues" evidence="1">
    <location>
        <begin position="72"/>
        <end position="85"/>
    </location>
</feature>
<feature type="compositionally biased region" description="Basic and acidic residues" evidence="1">
    <location>
        <begin position="777"/>
        <end position="793"/>
    </location>
</feature>
<feature type="compositionally biased region" description="Polar residues" evidence="1">
    <location>
        <begin position="281"/>
        <end position="295"/>
    </location>
</feature>
<dbReference type="GO" id="GO:1990380">
    <property type="term" value="F:K48-linked deubiquitinase activity"/>
    <property type="evidence" value="ECO:0007669"/>
    <property type="project" value="InterPro"/>
</dbReference>
<feature type="compositionally biased region" description="Low complexity" evidence="1">
    <location>
        <begin position="794"/>
        <end position="803"/>
    </location>
</feature>
<dbReference type="PANTHER" id="PTHR18063:SF6">
    <property type="entry name" value="UBIQUITIN CARBOXYL-TERMINAL HYDROLASE"/>
    <property type="match status" value="1"/>
</dbReference>
<organism evidence="3 4">
    <name type="scientific">Elasticomyces elasticus</name>
    <dbReference type="NCBI Taxonomy" id="574655"/>
    <lineage>
        <taxon>Eukaryota</taxon>
        <taxon>Fungi</taxon>
        <taxon>Dikarya</taxon>
        <taxon>Ascomycota</taxon>
        <taxon>Pezizomycotina</taxon>
        <taxon>Dothideomycetes</taxon>
        <taxon>Dothideomycetidae</taxon>
        <taxon>Mycosphaerellales</taxon>
        <taxon>Teratosphaeriaceae</taxon>
        <taxon>Elasticomyces</taxon>
    </lineage>
</organism>
<dbReference type="Proteomes" id="UP001310594">
    <property type="component" value="Unassembled WGS sequence"/>
</dbReference>
<dbReference type="GO" id="GO:0071108">
    <property type="term" value="P:protein K48-linked deubiquitination"/>
    <property type="evidence" value="ECO:0007669"/>
    <property type="project" value="TreeGrafter"/>
</dbReference>
<gene>
    <name evidence="3" type="ORF">LTR97_011927</name>
</gene>
<dbReference type="GO" id="GO:0016807">
    <property type="term" value="F:cysteine-type carboxypeptidase activity"/>
    <property type="evidence" value="ECO:0007669"/>
    <property type="project" value="TreeGrafter"/>
</dbReference>
<feature type="compositionally biased region" description="Low complexity" evidence="1">
    <location>
        <begin position="812"/>
        <end position="826"/>
    </location>
</feature>
<dbReference type="InterPro" id="IPR007518">
    <property type="entry name" value="MINDY"/>
</dbReference>
<dbReference type="Pfam" id="PF04424">
    <property type="entry name" value="MINDY_DUB"/>
    <property type="match status" value="1"/>
</dbReference>
<feature type="compositionally biased region" description="Polar residues" evidence="1">
    <location>
        <begin position="872"/>
        <end position="885"/>
    </location>
</feature>
<feature type="compositionally biased region" description="Basic and acidic residues" evidence="1">
    <location>
        <begin position="942"/>
        <end position="951"/>
    </location>
</feature>
<dbReference type="GO" id="GO:0004843">
    <property type="term" value="F:cysteine-type deubiquitinase activity"/>
    <property type="evidence" value="ECO:0007669"/>
    <property type="project" value="InterPro"/>
</dbReference>
<feature type="domain" description="MINDY deubiquitinase" evidence="2">
    <location>
        <begin position="384"/>
        <end position="686"/>
    </location>
</feature>
<feature type="region of interest" description="Disordered" evidence="1">
    <location>
        <begin position="1"/>
        <end position="383"/>
    </location>
</feature>
<dbReference type="GO" id="GO:0005829">
    <property type="term" value="C:cytosol"/>
    <property type="evidence" value="ECO:0007669"/>
    <property type="project" value="TreeGrafter"/>
</dbReference>
<dbReference type="InterPro" id="IPR033979">
    <property type="entry name" value="MINDY_domain"/>
</dbReference>
<feature type="compositionally biased region" description="Basic and acidic residues" evidence="1">
    <location>
        <begin position="156"/>
        <end position="165"/>
    </location>
</feature>
<feature type="compositionally biased region" description="Low complexity" evidence="1">
    <location>
        <begin position="117"/>
        <end position="128"/>
    </location>
</feature>
<feature type="compositionally biased region" description="Basic and acidic residues" evidence="1">
    <location>
        <begin position="97"/>
        <end position="110"/>
    </location>
</feature>
<feature type="compositionally biased region" description="Low complexity" evidence="1">
    <location>
        <begin position="860"/>
        <end position="871"/>
    </location>
</feature>
<evidence type="ECO:0000256" key="1">
    <source>
        <dbReference type="SAM" id="MobiDB-lite"/>
    </source>
</evidence>
<feature type="compositionally biased region" description="Polar residues" evidence="1">
    <location>
        <begin position="184"/>
        <end position="208"/>
    </location>
</feature>
<dbReference type="EMBL" id="JAVRQU010000023">
    <property type="protein sequence ID" value="KAK5690766.1"/>
    <property type="molecule type" value="Genomic_DNA"/>
</dbReference>
<evidence type="ECO:0000259" key="2">
    <source>
        <dbReference type="Pfam" id="PF04424"/>
    </source>
</evidence>
<protein>
    <recommendedName>
        <fullName evidence="2">MINDY deubiquitinase domain-containing protein</fullName>
    </recommendedName>
</protein>
<name>A0AAN7VW70_9PEZI</name>
<evidence type="ECO:0000313" key="4">
    <source>
        <dbReference type="Proteomes" id="UP001310594"/>
    </source>
</evidence>
<reference evidence="3" key="1">
    <citation type="submission" date="2023-08" db="EMBL/GenBank/DDBJ databases">
        <title>Black Yeasts Isolated from many extreme environments.</title>
        <authorList>
            <person name="Coleine C."/>
            <person name="Stajich J.E."/>
            <person name="Selbmann L."/>
        </authorList>
    </citation>
    <scope>NUCLEOTIDE SEQUENCE</scope>
    <source>
        <strain evidence="3">CCFEE 5810</strain>
    </source>
</reference>